<dbReference type="RefSeq" id="WP_148755317.1">
    <property type="nucleotide sequence ID" value="NZ_VSSR01000069.1"/>
</dbReference>
<name>A0A5S4W126_9BRAD</name>
<gene>
    <name evidence="1" type="ORF">FXB38_34045</name>
</gene>
<dbReference type="Proteomes" id="UP000324853">
    <property type="component" value="Unassembled WGS sequence"/>
</dbReference>
<organism evidence="1 2">
    <name type="scientific">Bradyrhizobium cytisi</name>
    <dbReference type="NCBI Taxonomy" id="515489"/>
    <lineage>
        <taxon>Bacteria</taxon>
        <taxon>Pseudomonadati</taxon>
        <taxon>Pseudomonadota</taxon>
        <taxon>Alphaproteobacteria</taxon>
        <taxon>Hyphomicrobiales</taxon>
        <taxon>Nitrobacteraceae</taxon>
        <taxon>Bradyrhizobium</taxon>
    </lineage>
</organism>
<sequence>MTLDLMAYQVPASQLFDELDEIERDVVRHYEVTEDHLVKGLAKDGGGKMLIKLGQVNFVVPA</sequence>
<proteinExistence type="predicted"/>
<reference evidence="1 2" key="1">
    <citation type="submission" date="2019-08" db="EMBL/GenBank/DDBJ databases">
        <title>Bradyrhizobium hipponensis sp. nov., a rhizobium isolated from a Lupinus angustifolius root nodule in Tunisia.</title>
        <authorList>
            <person name="Off K."/>
            <person name="Rejili M."/>
            <person name="Mars M."/>
            <person name="Brachmann A."/>
            <person name="Marin M."/>
        </authorList>
    </citation>
    <scope>NUCLEOTIDE SEQUENCE [LARGE SCALE GENOMIC DNA]</scope>
    <source>
        <strain evidence="1 2">CTAW11</strain>
    </source>
</reference>
<evidence type="ECO:0000313" key="1">
    <source>
        <dbReference type="EMBL" id="TYL74886.1"/>
    </source>
</evidence>
<evidence type="ECO:0000313" key="2">
    <source>
        <dbReference type="Proteomes" id="UP000324853"/>
    </source>
</evidence>
<dbReference type="AlphaFoldDB" id="A0A5S4W126"/>
<dbReference type="EMBL" id="VSSR01000069">
    <property type="protein sequence ID" value="TYL74886.1"/>
    <property type="molecule type" value="Genomic_DNA"/>
</dbReference>
<comment type="caution">
    <text evidence="1">The sequence shown here is derived from an EMBL/GenBank/DDBJ whole genome shotgun (WGS) entry which is preliminary data.</text>
</comment>
<protein>
    <submittedName>
        <fullName evidence="1">Uncharacterized protein</fullName>
    </submittedName>
</protein>
<accession>A0A5S4W126</accession>
<keyword evidence="2" id="KW-1185">Reference proteome</keyword>